<dbReference type="EMBL" id="WJBU01000009">
    <property type="protein sequence ID" value="MRD47742.1"/>
    <property type="molecule type" value="Genomic_DNA"/>
</dbReference>
<dbReference type="SUPFAM" id="SSF49503">
    <property type="entry name" value="Cupredoxins"/>
    <property type="match status" value="1"/>
</dbReference>
<dbReference type="OrthoDB" id="9814063at2"/>
<keyword evidence="6 8" id="KW-0186">Copper</keyword>
<keyword evidence="11" id="KW-1185">Reference proteome</keyword>
<dbReference type="AlphaFoldDB" id="A0A844B3C9"/>
<dbReference type="Proteomes" id="UP000487350">
    <property type="component" value="Unassembled WGS sequence"/>
</dbReference>
<evidence type="ECO:0000256" key="3">
    <source>
        <dbReference type="ARBA" id="ARBA00022723"/>
    </source>
</evidence>
<dbReference type="CDD" id="cd13922">
    <property type="entry name" value="Azurin"/>
    <property type="match status" value="1"/>
</dbReference>
<feature type="domain" description="Blue (type 1) copper" evidence="9">
    <location>
        <begin position="27"/>
        <end position="152"/>
    </location>
</feature>
<proteinExistence type="predicted"/>
<dbReference type="GO" id="GO:0005507">
    <property type="term" value="F:copper ion binding"/>
    <property type="evidence" value="ECO:0007669"/>
    <property type="project" value="UniProtKB-UniRule"/>
</dbReference>
<dbReference type="InterPro" id="IPR014068">
    <property type="entry name" value="Azurin"/>
</dbReference>
<evidence type="ECO:0000313" key="11">
    <source>
        <dbReference type="Proteomes" id="UP000487350"/>
    </source>
</evidence>
<dbReference type="Pfam" id="PF00127">
    <property type="entry name" value="Copper-bind"/>
    <property type="match status" value="1"/>
</dbReference>
<dbReference type="InterPro" id="IPR000923">
    <property type="entry name" value="BlueCu_1"/>
</dbReference>
<evidence type="ECO:0000259" key="9">
    <source>
        <dbReference type="Pfam" id="PF00127"/>
    </source>
</evidence>
<sequence>MKMRYTVGALMAAMLTTLAAGPVLAATCDVEIESNDAMQFNKSSIAVPASCKQFNVKLKHVGKLPKVAMGHNWVLSKASDAQGVAADGIPAGLDKAYVKPGDARVIAHTKVIGGGETDSVSFDVSKLKAGDSYAWFCSFPGHASIMKGTLTLSK</sequence>
<evidence type="ECO:0000256" key="4">
    <source>
        <dbReference type="ARBA" id="ARBA00022764"/>
    </source>
</evidence>
<keyword evidence="7" id="KW-1015">Disulfide bond</keyword>
<keyword evidence="3 8" id="KW-0479">Metal-binding</keyword>
<evidence type="ECO:0000256" key="8">
    <source>
        <dbReference type="RuleBase" id="RU363017"/>
    </source>
</evidence>
<reference evidence="10 11" key="1">
    <citation type="submission" date="2019-11" db="EMBL/GenBank/DDBJ databases">
        <title>Caenimonas koreensis gen. nov., sp. nov., isolated from activated sludge.</title>
        <authorList>
            <person name="Seung H.R."/>
        </authorList>
    </citation>
    <scope>NUCLEOTIDE SEQUENCE [LARGE SCALE GENOMIC DNA]</scope>
    <source>
        <strain evidence="10 11">EMB320</strain>
    </source>
</reference>
<feature type="signal peptide" evidence="8">
    <location>
        <begin position="1"/>
        <end position="25"/>
    </location>
</feature>
<evidence type="ECO:0000256" key="6">
    <source>
        <dbReference type="ARBA" id="ARBA00023008"/>
    </source>
</evidence>
<dbReference type="Gene3D" id="2.60.40.420">
    <property type="entry name" value="Cupredoxins - blue copper proteins"/>
    <property type="match status" value="1"/>
</dbReference>
<evidence type="ECO:0000313" key="10">
    <source>
        <dbReference type="EMBL" id="MRD47742.1"/>
    </source>
</evidence>
<protein>
    <recommendedName>
        <fullName evidence="8">Azurin</fullName>
    </recommendedName>
</protein>
<dbReference type="InterPro" id="IPR008972">
    <property type="entry name" value="Cupredoxin"/>
</dbReference>
<keyword evidence="8" id="KW-0732">Signal</keyword>
<evidence type="ECO:0000256" key="5">
    <source>
        <dbReference type="ARBA" id="ARBA00022982"/>
    </source>
</evidence>
<comment type="subcellular location">
    <subcellularLocation>
        <location evidence="1 8">Periplasm</location>
    </subcellularLocation>
</comment>
<dbReference type="InterPro" id="IPR050845">
    <property type="entry name" value="Cu-binding_ET"/>
</dbReference>
<organism evidence="10 11">
    <name type="scientific">Caenimonas koreensis DSM 17982</name>
    <dbReference type="NCBI Taxonomy" id="1121255"/>
    <lineage>
        <taxon>Bacteria</taxon>
        <taxon>Pseudomonadati</taxon>
        <taxon>Pseudomonadota</taxon>
        <taxon>Betaproteobacteria</taxon>
        <taxon>Burkholderiales</taxon>
        <taxon>Comamonadaceae</taxon>
        <taxon>Caenimonas</taxon>
    </lineage>
</organism>
<accession>A0A844B3C9</accession>
<name>A0A844B3C9_9BURK</name>
<dbReference type="PANTHER" id="PTHR38439:SF2">
    <property type="entry name" value="OUTER MEMBRANE PROTEIN H.8"/>
    <property type="match status" value="1"/>
</dbReference>
<evidence type="ECO:0000256" key="2">
    <source>
        <dbReference type="ARBA" id="ARBA00022448"/>
    </source>
</evidence>
<gene>
    <name evidence="10" type="primary">azu</name>
    <name evidence="10" type="ORF">GHT07_10675</name>
</gene>
<dbReference type="GO" id="GO:0009055">
    <property type="term" value="F:electron transfer activity"/>
    <property type="evidence" value="ECO:0007669"/>
    <property type="project" value="InterPro"/>
</dbReference>
<evidence type="ECO:0000256" key="7">
    <source>
        <dbReference type="ARBA" id="ARBA00023157"/>
    </source>
</evidence>
<dbReference type="NCBIfam" id="TIGR02695">
    <property type="entry name" value="azurin"/>
    <property type="match status" value="1"/>
</dbReference>
<dbReference type="GO" id="GO:0042597">
    <property type="term" value="C:periplasmic space"/>
    <property type="evidence" value="ECO:0007669"/>
    <property type="project" value="UniProtKB-SubCell"/>
</dbReference>
<dbReference type="PANTHER" id="PTHR38439">
    <property type="entry name" value="AURACYANIN-B"/>
    <property type="match status" value="1"/>
</dbReference>
<comment type="function">
    <text evidence="8">Transfers electrons from cytochrome c551 to cytochrome oxidase.</text>
</comment>
<feature type="chain" id="PRO_5033103282" description="Azurin" evidence="8">
    <location>
        <begin position="26"/>
        <end position="154"/>
    </location>
</feature>
<dbReference type="FunFam" id="2.60.40.420:FF:000040">
    <property type="entry name" value="Azurin"/>
    <property type="match status" value="1"/>
</dbReference>
<evidence type="ECO:0000256" key="1">
    <source>
        <dbReference type="ARBA" id="ARBA00004418"/>
    </source>
</evidence>
<keyword evidence="2 8" id="KW-0813">Transport</keyword>
<keyword evidence="4 8" id="KW-0574">Periplasm</keyword>
<comment type="caution">
    <text evidence="10">The sequence shown here is derived from an EMBL/GenBank/DDBJ whole genome shotgun (WGS) entry which is preliminary data.</text>
</comment>
<keyword evidence="5 8" id="KW-0249">Electron transport</keyword>